<keyword evidence="3" id="KW-1185">Reference proteome</keyword>
<reference evidence="2 3" key="1">
    <citation type="submission" date="2018-06" db="EMBL/GenBank/DDBJ databases">
        <title>Genomic Encyclopedia of Type Strains, Phase III (KMG-III): the genomes of soil and plant-associated and newly described type strains.</title>
        <authorList>
            <person name="Whitman W."/>
        </authorList>
    </citation>
    <scope>NUCLEOTIDE SEQUENCE [LARGE SCALE GENOMIC DNA]</scope>
    <source>
        <strain evidence="2 3">CECT 7646</strain>
    </source>
</reference>
<feature type="compositionally biased region" description="Low complexity" evidence="1">
    <location>
        <begin position="262"/>
        <end position="278"/>
    </location>
</feature>
<evidence type="ECO:0000256" key="1">
    <source>
        <dbReference type="SAM" id="MobiDB-lite"/>
    </source>
</evidence>
<dbReference type="RefSeq" id="WP_199399784.1">
    <property type="nucleotide sequence ID" value="NZ_QJTC01000001.1"/>
</dbReference>
<evidence type="ECO:0000313" key="2">
    <source>
        <dbReference type="EMBL" id="PYE79682.1"/>
    </source>
</evidence>
<dbReference type="Pfam" id="PF05616">
    <property type="entry name" value="Neisseria_TspB"/>
    <property type="match status" value="1"/>
</dbReference>
<gene>
    <name evidence="2" type="ORF">DFQ15_1011</name>
</gene>
<protein>
    <submittedName>
        <fullName evidence="2">TspB protein</fullName>
    </submittedName>
</protein>
<dbReference type="InterPro" id="IPR008708">
    <property type="entry name" value="Neisseria_TspB"/>
</dbReference>
<feature type="non-terminal residue" evidence="2">
    <location>
        <position position="394"/>
    </location>
</feature>
<organism evidence="2 3">
    <name type="scientific">Xylophilus ampelinus</name>
    <dbReference type="NCBI Taxonomy" id="54067"/>
    <lineage>
        <taxon>Bacteria</taxon>
        <taxon>Pseudomonadati</taxon>
        <taxon>Pseudomonadota</taxon>
        <taxon>Betaproteobacteria</taxon>
        <taxon>Burkholderiales</taxon>
        <taxon>Xylophilus</taxon>
    </lineage>
</organism>
<feature type="compositionally biased region" description="Basic and acidic residues" evidence="1">
    <location>
        <begin position="318"/>
        <end position="327"/>
    </location>
</feature>
<feature type="region of interest" description="Disordered" evidence="1">
    <location>
        <begin position="251"/>
        <end position="327"/>
    </location>
</feature>
<name>A0A318SQ39_9BURK</name>
<accession>A0A318SQ39</accession>
<evidence type="ECO:0000313" key="3">
    <source>
        <dbReference type="Proteomes" id="UP000247540"/>
    </source>
</evidence>
<dbReference type="Proteomes" id="UP000247540">
    <property type="component" value="Unassembled WGS sequence"/>
</dbReference>
<dbReference type="EMBL" id="QJTC01000001">
    <property type="protein sequence ID" value="PYE79682.1"/>
    <property type="molecule type" value="Genomic_DNA"/>
</dbReference>
<sequence>MATITGNSTSVGIGSGGIPVATRAPTALGGTGGWSYAGNFGVGANASGGVIGGTATIPVGGVKVPISGTAKVASLSMGKAVGKFAAKVVPGLALFGATVELLADIGIFMKAGVGGQDNTFSTDDEGTANLRRAFYGGKWYSDPLAACKAYIGDATSYVIRGDAAYCKRGASEVVPVDIRHTCPDSTDPSGYVVVEPKTVCPGGTTRPVDQEELEQRIARESGWPDPKKLGNILAETIKSGQPVELEKPVITGPAKLPDTTDTKITTAPDGTKTTTTTKVESPISYDGDKVTVKPKTTTTDTTVKPDGSTKTDTTTTEEPTKESDDQKADLCKLHPEILACKEIDVPDQDVPKSKRTVTYSEDSFLSGGGSCPADKYASIHGVSTMVWDWQRACG</sequence>
<proteinExistence type="predicted"/>
<dbReference type="AlphaFoldDB" id="A0A318SQ39"/>
<comment type="caution">
    <text evidence="2">The sequence shown here is derived from an EMBL/GenBank/DDBJ whole genome shotgun (WGS) entry which is preliminary data.</text>
</comment>
<feature type="compositionally biased region" description="Low complexity" evidence="1">
    <location>
        <begin position="293"/>
        <end position="317"/>
    </location>
</feature>